<sequence length="38" mass="4309">MMLPTRLEFSMVAQLPRTMPKNSALNMMLTVFSLVVPL</sequence>
<proteinExistence type="predicted"/>
<dbReference type="Proteomes" id="UP000278807">
    <property type="component" value="Unassembled WGS sequence"/>
</dbReference>
<reference evidence="1 2" key="1">
    <citation type="submission" date="2018-11" db="EMBL/GenBank/DDBJ databases">
        <authorList>
            <consortium name="Pathogen Informatics"/>
        </authorList>
    </citation>
    <scope>NUCLEOTIDE SEQUENCE [LARGE SCALE GENOMIC DNA]</scope>
</reference>
<keyword evidence="2" id="KW-1185">Reference proteome</keyword>
<protein>
    <submittedName>
        <fullName evidence="1">Uncharacterized protein</fullName>
    </submittedName>
</protein>
<name>A0A3P7T1F4_RODNA</name>
<accession>A0A3P7T1F4</accession>
<evidence type="ECO:0000313" key="1">
    <source>
        <dbReference type="EMBL" id="VDO01263.1"/>
    </source>
</evidence>
<gene>
    <name evidence="1" type="ORF">HNAJ_LOCUS5403</name>
</gene>
<dbReference type="AlphaFoldDB" id="A0A3P7T1F4"/>
<organism evidence="1 2">
    <name type="scientific">Rodentolepis nana</name>
    <name type="common">Dwarf tapeworm</name>
    <name type="synonym">Hymenolepis nana</name>
    <dbReference type="NCBI Taxonomy" id="102285"/>
    <lineage>
        <taxon>Eukaryota</taxon>
        <taxon>Metazoa</taxon>
        <taxon>Spiralia</taxon>
        <taxon>Lophotrochozoa</taxon>
        <taxon>Platyhelminthes</taxon>
        <taxon>Cestoda</taxon>
        <taxon>Eucestoda</taxon>
        <taxon>Cyclophyllidea</taxon>
        <taxon>Hymenolepididae</taxon>
        <taxon>Rodentolepis</taxon>
    </lineage>
</organism>
<dbReference type="EMBL" id="UZAE01004564">
    <property type="protein sequence ID" value="VDO01263.1"/>
    <property type="molecule type" value="Genomic_DNA"/>
</dbReference>
<evidence type="ECO:0000313" key="2">
    <source>
        <dbReference type="Proteomes" id="UP000278807"/>
    </source>
</evidence>